<dbReference type="Proteomes" id="UP000605201">
    <property type="component" value="Unassembled WGS sequence"/>
</dbReference>
<proteinExistence type="predicted"/>
<dbReference type="SMART" id="SM01234">
    <property type="entry name" value="Haemolytic"/>
    <property type="match status" value="1"/>
</dbReference>
<organism evidence="2 3">
    <name type="scientific">Candidatus Desulfatibia vada</name>
    <dbReference type="NCBI Taxonomy" id="2841696"/>
    <lineage>
        <taxon>Bacteria</taxon>
        <taxon>Pseudomonadati</taxon>
        <taxon>Thermodesulfobacteriota</taxon>
        <taxon>Desulfobacteria</taxon>
        <taxon>Desulfobacterales</taxon>
        <taxon>Desulfobacterales incertae sedis</taxon>
        <taxon>Candidatus Desulfatibia</taxon>
    </lineage>
</organism>
<gene>
    <name evidence="2" type="primary">yidD</name>
    <name evidence="2" type="ORF">H8D96_12530</name>
</gene>
<feature type="signal peptide" evidence="1">
    <location>
        <begin position="1"/>
        <end position="19"/>
    </location>
</feature>
<keyword evidence="1" id="KW-0732">Signal</keyword>
<dbReference type="EMBL" id="JACNIG010000245">
    <property type="protein sequence ID" value="MBC8432730.1"/>
    <property type="molecule type" value="Genomic_DNA"/>
</dbReference>
<protein>
    <submittedName>
        <fullName evidence="2">Membrane protein insertion efficiency factor YidD</fullName>
    </submittedName>
</protein>
<sequence>MKKTLVKLILLLILFSLIAACTYSQSMQAETDRGADPLSLMVQFYRGPLNHLSAVRYGECPMYPSDSEYSLQSIKKHGMLAGWVMSMDRLMRCGRDETRLSPEVFVNGKWKIYDPVEKNDFWWSDK</sequence>
<name>A0A8J6NZZ8_9BACT</name>
<feature type="chain" id="PRO_5035206628" evidence="1">
    <location>
        <begin position="20"/>
        <end position="126"/>
    </location>
</feature>
<dbReference type="NCBIfam" id="TIGR00278">
    <property type="entry name" value="membrane protein insertion efficiency factor YidD"/>
    <property type="match status" value="1"/>
</dbReference>
<evidence type="ECO:0000313" key="3">
    <source>
        <dbReference type="Proteomes" id="UP000605201"/>
    </source>
</evidence>
<dbReference type="Pfam" id="PF01809">
    <property type="entry name" value="YidD"/>
    <property type="match status" value="1"/>
</dbReference>
<dbReference type="InterPro" id="IPR002696">
    <property type="entry name" value="Membr_insert_effic_factor_YidD"/>
</dbReference>
<accession>A0A8J6NZZ8</accession>
<evidence type="ECO:0000313" key="2">
    <source>
        <dbReference type="EMBL" id="MBC8432730.1"/>
    </source>
</evidence>
<dbReference type="PROSITE" id="PS51257">
    <property type="entry name" value="PROKAR_LIPOPROTEIN"/>
    <property type="match status" value="1"/>
</dbReference>
<reference evidence="2 3" key="1">
    <citation type="submission" date="2020-08" db="EMBL/GenBank/DDBJ databases">
        <title>Bridging the membrane lipid divide: bacteria of the FCB group superphylum have the potential to synthesize archaeal ether lipids.</title>
        <authorList>
            <person name="Villanueva L."/>
            <person name="Von Meijenfeldt F.A.B."/>
            <person name="Westbye A.B."/>
            <person name="Yadav S."/>
            <person name="Hopmans E.C."/>
            <person name="Dutilh B.E."/>
            <person name="Sinninghe Damste J.S."/>
        </authorList>
    </citation>
    <scope>NUCLEOTIDE SEQUENCE [LARGE SCALE GENOMIC DNA]</scope>
    <source>
        <strain evidence="2">NIOZ-UU17</strain>
    </source>
</reference>
<dbReference type="AlphaFoldDB" id="A0A8J6NZZ8"/>
<comment type="caution">
    <text evidence="2">The sequence shown here is derived from an EMBL/GenBank/DDBJ whole genome shotgun (WGS) entry which is preliminary data.</text>
</comment>
<evidence type="ECO:0000256" key="1">
    <source>
        <dbReference type="SAM" id="SignalP"/>
    </source>
</evidence>